<feature type="compositionally biased region" description="Basic and acidic residues" evidence="1">
    <location>
        <begin position="237"/>
        <end position="253"/>
    </location>
</feature>
<feature type="compositionally biased region" description="Low complexity" evidence="1">
    <location>
        <begin position="25"/>
        <end position="36"/>
    </location>
</feature>
<dbReference type="Proteomes" id="UP000664521">
    <property type="component" value="Unassembled WGS sequence"/>
</dbReference>
<protein>
    <submittedName>
        <fullName evidence="2">Uncharacterized protein</fullName>
    </submittedName>
</protein>
<dbReference type="AlphaFoldDB" id="A0A8H3EIT3"/>
<sequence length="561" mass="58442">MSERSRSSGVQGLRAMFEQNNETTSPPSRGRSPAGSITSDSSRPYSKVRTSFISVERSGQLGSASQKMSNVNGNFGVDGSNEPATVVGSSNSEIPTENMDTSQPTSTKDLPSGPSATGSTDKAGEMEEPGTDSTKKESLPVDKPTASPDKPAADAEDPGSTLPADQKEKVANTEGAALKNDGENLGSVLKGSPFVATTEQSEETLESKVTPNQGQDLSPSKSKKGAKSGEPVQINGRPKEPGSDIKPPPEARKAKANAPVARLSATDKKKDPTSTSEKVDVKSPKTPQIDGPTNPVSSGLPARSSVERRSLQSKPPSDAADKPPKPPAQAASSEASRKDLAKPRQSSLRSNTGPSNKSVPTSPLHKVRPKSPTRPVRLPASATAPTASSAAKLGGAPSRSPSRASIASSYKSSTNNKTRNTPMTSATAQSRQKPVRSSLPPQSGAAQRQKPRTSTASATGNDGGFLARMMRPTESSKSKAHEKLEVKSPPRKTARPKRKSGATEDSEKDKGESTEASEMGNGEAAEPPSQENAVDSKDEGAAKEELESKETATAPVEPVQQ</sequence>
<feature type="compositionally biased region" description="Polar residues" evidence="1">
    <location>
        <begin position="37"/>
        <end position="53"/>
    </location>
</feature>
<reference evidence="2" key="1">
    <citation type="submission" date="2021-03" db="EMBL/GenBank/DDBJ databases">
        <authorList>
            <person name="Tagirdzhanova G."/>
        </authorList>
    </citation>
    <scope>NUCLEOTIDE SEQUENCE</scope>
</reference>
<feature type="region of interest" description="Disordered" evidence="1">
    <location>
        <begin position="1"/>
        <end position="561"/>
    </location>
</feature>
<organism evidence="2 3">
    <name type="scientific">Heterodermia speciosa</name>
    <dbReference type="NCBI Taxonomy" id="116794"/>
    <lineage>
        <taxon>Eukaryota</taxon>
        <taxon>Fungi</taxon>
        <taxon>Dikarya</taxon>
        <taxon>Ascomycota</taxon>
        <taxon>Pezizomycotina</taxon>
        <taxon>Lecanoromycetes</taxon>
        <taxon>OSLEUM clade</taxon>
        <taxon>Lecanoromycetidae</taxon>
        <taxon>Caliciales</taxon>
        <taxon>Physciaceae</taxon>
        <taxon>Heterodermia</taxon>
    </lineage>
</organism>
<name>A0A8H3EIT3_9LECA</name>
<comment type="caution">
    <text evidence="2">The sequence shown here is derived from an EMBL/GenBank/DDBJ whole genome shotgun (WGS) entry which is preliminary data.</text>
</comment>
<dbReference type="EMBL" id="CAJPDS010000004">
    <property type="protein sequence ID" value="CAF9906093.1"/>
    <property type="molecule type" value="Genomic_DNA"/>
</dbReference>
<feature type="compositionally biased region" description="Low complexity" evidence="1">
    <location>
        <begin position="379"/>
        <end position="413"/>
    </location>
</feature>
<evidence type="ECO:0000313" key="2">
    <source>
        <dbReference type="EMBL" id="CAF9906093.1"/>
    </source>
</evidence>
<feature type="compositionally biased region" description="Basic and acidic residues" evidence="1">
    <location>
        <begin position="501"/>
        <end position="513"/>
    </location>
</feature>
<feature type="compositionally biased region" description="Polar residues" evidence="1">
    <location>
        <begin position="207"/>
        <end position="217"/>
    </location>
</feature>
<feature type="compositionally biased region" description="Basic and acidic residues" evidence="1">
    <location>
        <begin position="534"/>
        <end position="550"/>
    </location>
</feature>
<proteinExistence type="predicted"/>
<feature type="compositionally biased region" description="Basic and acidic residues" evidence="1">
    <location>
        <begin position="265"/>
        <end position="283"/>
    </location>
</feature>
<gene>
    <name evidence="2" type="ORF">HETSPECPRED_006051</name>
</gene>
<feature type="compositionally biased region" description="Polar residues" evidence="1">
    <location>
        <begin position="439"/>
        <end position="460"/>
    </location>
</feature>
<accession>A0A8H3EIT3</accession>
<feature type="compositionally biased region" description="Polar residues" evidence="1">
    <location>
        <begin position="344"/>
        <end position="361"/>
    </location>
</feature>
<dbReference type="OrthoDB" id="3600083at2759"/>
<feature type="compositionally biased region" description="Basic residues" evidence="1">
    <location>
        <begin position="489"/>
        <end position="500"/>
    </location>
</feature>
<evidence type="ECO:0000256" key="1">
    <source>
        <dbReference type="SAM" id="MobiDB-lite"/>
    </source>
</evidence>
<feature type="compositionally biased region" description="Polar residues" evidence="1">
    <location>
        <begin position="87"/>
        <end position="120"/>
    </location>
</feature>
<feature type="compositionally biased region" description="Polar residues" evidence="1">
    <location>
        <begin position="414"/>
        <end position="432"/>
    </location>
</feature>
<feature type="compositionally biased region" description="Basic and acidic residues" evidence="1">
    <location>
        <begin position="474"/>
        <end position="488"/>
    </location>
</feature>
<feature type="compositionally biased region" description="Polar residues" evidence="1">
    <location>
        <begin position="60"/>
        <end position="73"/>
    </location>
</feature>
<evidence type="ECO:0000313" key="3">
    <source>
        <dbReference type="Proteomes" id="UP000664521"/>
    </source>
</evidence>
<keyword evidence="3" id="KW-1185">Reference proteome</keyword>